<keyword evidence="8" id="KW-0067">ATP-binding</keyword>
<dbReference type="PANTHER" id="PTHR44757:SF2">
    <property type="entry name" value="BIOFILM ARCHITECTURE MAINTENANCE PROTEIN MBAA"/>
    <property type="match status" value="1"/>
</dbReference>
<dbReference type="SUPFAM" id="SSF103190">
    <property type="entry name" value="Sensory domain-like"/>
    <property type="match status" value="1"/>
</dbReference>
<dbReference type="CDD" id="cd12913">
    <property type="entry name" value="PDC1_MCP_like"/>
    <property type="match status" value="1"/>
</dbReference>
<keyword evidence="4" id="KW-0808">Transferase</keyword>
<dbReference type="InterPro" id="IPR003660">
    <property type="entry name" value="HAMP_dom"/>
</dbReference>
<keyword evidence="6" id="KW-0547">Nucleotide-binding</keyword>
<comment type="caution">
    <text evidence="17">The sequence shown here is derived from an EMBL/GenBank/DDBJ whole genome shotgun (WGS) entry which is preliminary data.</text>
</comment>
<dbReference type="InterPro" id="IPR000014">
    <property type="entry name" value="PAS"/>
</dbReference>
<feature type="coiled-coil region" evidence="12">
    <location>
        <begin position="409"/>
        <end position="436"/>
    </location>
</feature>
<dbReference type="Pfam" id="PF13426">
    <property type="entry name" value="PAS_9"/>
    <property type="match status" value="1"/>
</dbReference>
<feature type="transmembrane region" description="Helical" evidence="13">
    <location>
        <begin position="335"/>
        <end position="358"/>
    </location>
</feature>
<keyword evidence="9 13" id="KW-1133">Transmembrane helix</keyword>
<evidence type="ECO:0000259" key="15">
    <source>
        <dbReference type="PROSITE" id="PS50113"/>
    </source>
</evidence>
<dbReference type="Proteomes" id="UP001232992">
    <property type="component" value="Unassembled WGS sequence"/>
</dbReference>
<dbReference type="Pfam" id="PF00672">
    <property type="entry name" value="HAMP"/>
    <property type="match status" value="1"/>
</dbReference>
<dbReference type="InterPro" id="IPR033479">
    <property type="entry name" value="dCache_1"/>
</dbReference>
<evidence type="ECO:0000259" key="14">
    <source>
        <dbReference type="PROSITE" id="PS50112"/>
    </source>
</evidence>
<evidence type="ECO:0000256" key="11">
    <source>
        <dbReference type="ARBA" id="ARBA00023136"/>
    </source>
</evidence>
<evidence type="ECO:0000256" key="2">
    <source>
        <dbReference type="ARBA" id="ARBA00022475"/>
    </source>
</evidence>
<keyword evidence="3" id="KW-0597">Phosphoprotein</keyword>
<feature type="transmembrane region" description="Helical" evidence="13">
    <location>
        <begin position="6"/>
        <end position="23"/>
    </location>
</feature>
<feature type="domain" description="PAS" evidence="14">
    <location>
        <begin position="426"/>
        <end position="493"/>
    </location>
</feature>
<dbReference type="InterPro" id="IPR001610">
    <property type="entry name" value="PAC"/>
</dbReference>
<evidence type="ECO:0000256" key="8">
    <source>
        <dbReference type="ARBA" id="ARBA00022840"/>
    </source>
</evidence>
<dbReference type="PROSITE" id="PS50885">
    <property type="entry name" value="HAMP"/>
    <property type="match status" value="1"/>
</dbReference>
<evidence type="ECO:0000313" key="18">
    <source>
        <dbReference type="Proteomes" id="UP001232992"/>
    </source>
</evidence>
<organism evidence="17 18">
    <name type="scientific">Roseofilum casamattae BLCC-M143</name>
    <dbReference type="NCBI Taxonomy" id="3022442"/>
    <lineage>
        <taxon>Bacteria</taxon>
        <taxon>Bacillati</taxon>
        <taxon>Cyanobacteriota</taxon>
        <taxon>Cyanophyceae</taxon>
        <taxon>Desertifilales</taxon>
        <taxon>Desertifilaceae</taxon>
        <taxon>Roseofilum</taxon>
        <taxon>Roseofilum casamattae</taxon>
    </lineage>
</organism>
<keyword evidence="7" id="KW-0418">Kinase</keyword>
<dbReference type="SMART" id="SM00086">
    <property type="entry name" value="PAC"/>
    <property type="match status" value="1"/>
</dbReference>
<evidence type="ECO:0000256" key="1">
    <source>
        <dbReference type="ARBA" id="ARBA00004651"/>
    </source>
</evidence>
<keyword evidence="2" id="KW-1003">Cell membrane</keyword>
<dbReference type="CDD" id="cd00130">
    <property type="entry name" value="PAS"/>
    <property type="match status" value="1"/>
</dbReference>
<evidence type="ECO:0000256" key="10">
    <source>
        <dbReference type="ARBA" id="ARBA00023012"/>
    </source>
</evidence>
<evidence type="ECO:0000256" key="7">
    <source>
        <dbReference type="ARBA" id="ARBA00022777"/>
    </source>
</evidence>
<dbReference type="SMART" id="SM00091">
    <property type="entry name" value="PAS"/>
    <property type="match status" value="2"/>
</dbReference>
<evidence type="ECO:0000256" key="4">
    <source>
        <dbReference type="ARBA" id="ARBA00022679"/>
    </source>
</evidence>
<dbReference type="Pfam" id="PF02743">
    <property type="entry name" value="dCache_1"/>
    <property type="match status" value="1"/>
</dbReference>
<feature type="domain" description="HAMP" evidence="16">
    <location>
        <begin position="355"/>
        <end position="407"/>
    </location>
</feature>
<dbReference type="InterPro" id="IPR013767">
    <property type="entry name" value="PAS_fold"/>
</dbReference>
<evidence type="ECO:0000256" key="6">
    <source>
        <dbReference type="ARBA" id="ARBA00022741"/>
    </source>
</evidence>
<keyword evidence="5 13" id="KW-0812">Transmembrane</keyword>
<dbReference type="InterPro" id="IPR035965">
    <property type="entry name" value="PAS-like_dom_sf"/>
</dbReference>
<dbReference type="Pfam" id="PF00989">
    <property type="entry name" value="PAS"/>
    <property type="match status" value="1"/>
</dbReference>
<feature type="domain" description="PAC" evidence="15">
    <location>
        <begin position="620"/>
        <end position="672"/>
    </location>
</feature>
<dbReference type="PROSITE" id="PS50113">
    <property type="entry name" value="PAC"/>
    <property type="match status" value="1"/>
</dbReference>
<protein>
    <submittedName>
        <fullName evidence="17">PAS domain S-box protein</fullName>
    </submittedName>
</protein>
<gene>
    <name evidence="17" type="ORF">PMH09_15890</name>
</gene>
<keyword evidence="18" id="KW-1185">Reference proteome</keyword>
<dbReference type="Gene3D" id="6.10.340.10">
    <property type="match status" value="1"/>
</dbReference>
<keyword evidence="10" id="KW-0902">Two-component regulatory system</keyword>
<dbReference type="EMBL" id="JAQOSQ010000018">
    <property type="protein sequence ID" value="MDJ1184669.1"/>
    <property type="molecule type" value="Genomic_DNA"/>
</dbReference>
<dbReference type="Gene3D" id="3.30.450.20">
    <property type="entry name" value="PAS domain"/>
    <property type="match status" value="3"/>
</dbReference>
<proteinExistence type="predicted"/>
<comment type="subcellular location">
    <subcellularLocation>
        <location evidence="1">Cell membrane</location>
        <topology evidence="1">Multi-pass membrane protein</topology>
    </subcellularLocation>
</comment>
<evidence type="ECO:0000256" key="5">
    <source>
        <dbReference type="ARBA" id="ARBA00022692"/>
    </source>
</evidence>
<dbReference type="SUPFAM" id="SSF55785">
    <property type="entry name" value="PYP-like sensor domain (PAS domain)"/>
    <property type="match status" value="2"/>
</dbReference>
<evidence type="ECO:0000256" key="3">
    <source>
        <dbReference type="ARBA" id="ARBA00022553"/>
    </source>
</evidence>
<dbReference type="NCBIfam" id="TIGR00229">
    <property type="entry name" value="sensory_box"/>
    <property type="match status" value="1"/>
</dbReference>
<dbReference type="PANTHER" id="PTHR44757">
    <property type="entry name" value="DIGUANYLATE CYCLASE DGCP"/>
    <property type="match status" value="1"/>
</dbReference>
<evidence type="ECO:0000259" key="16">
    <source>
        <dbReference type="PROSITE" id="PS50885"/>
    </source>
</evidence>
<keyword evidence="11 13" id="KW-0472">Membrane</keyword>
<evidence type="ECO:0000256" key="13">
    <source>
        <dbReference type="SAM" id="Phobius"/>
    </source>
</evidence>
<evidence type="ECO:0000256" key="9">
    <source>
        <dbReference type="ARBA" id="ARBA00022989"/>
    </source>
</evidence>
<accession>A0ABT7C1N3</accession>
<evidence type="ECO:0000313" key="17">
    <source>
        <dbReference type="EMBL" id="MDJ1184669.1"/>
    </source>
</evidence>
<evidence type="ECO:0000256" key="12">
    <source>
        <dbReference type="SAM" id="Coils"/>
    </source>
</evidence>
<dbReference type="PROSITE" id="PS50112">
    <property type="entry name" value="PAS"/>
    <property type="match status" value="2"/>
</dbReference>
<dbReference type="SUPFAM" id="SSF158472">
    <property type="entry name" value="HAMP domain-like"/>
    <property type="match status" value="1"/>
</dbReference>
<feature type="domain" description="PAS" evidence="14">
    <location>
        <begin position="545"/>
        <end position="583"/>
    </location>
</feature>
<dbReference type="InterPro" id="IPR052155">
    <property type="entry name" value="Biofilm_reg_signaling"/>
</dbReference>
<sequence length="717" mass="81154">MVLTLPWIAQILAVVGLVGYLSFRNGQKVVNDLALQLRSELTARIEQKLQSYLETPHNINRLNANALAAGELDPTTALRAPQLLQQMKITPFVNSVYCGTNRGDFLSVSRSDEDEGTLELLTSNRETDYIMSRYRIDSRGDRTYFIAPLSYYDPRLRPWYRGAIAKGVPVWSKVYLDFSNGMPTVTASVPVYSEWGNAILGVCATDVLLSEDLGEFLQQLTIGKTGQAFIIENTGNFISSSTNEPLAIGPEDHRQHQQATESENQLVRQTTEYLLQRFTTLENIRTQQQLNVTLNGERHFIQVVPLRDRGLEWLIILVIPESDFMEQIHTNTRTTIILCGLALLGAVGLGVITTSWIGQPVLNLSQASTEIASGQLEQNLALRGIRELDTMAASFNTMAKKLQESFSALEIQNIDLHQAKNALAETNDQLEAVLDAIPGAVSWMNAEGIYLGVNQHLAHNLDLPPEEMIGKPVGYFGKSPEYSQFIYNFLHSDRDGDLQILPIPIRGEIHYYLMAVQKYHRRTSTVAIGFDITERRQAQQALQIIEQNYSSLVENALEGIFQATPNGKYLSVNPAFAAIYGYESCAEAMAGVNRSNLEQYLEPNTWHMAQTQLAEVGEIKHWEYQVYRQDGSIIWVEEHTRRVRNLDGEVLYDEGIVQDITYRKQEEEKLKQQLAELRIEIDRQTLQREVTKITQADYFQQLKAEIAQIDVDRFWDS</sequence>
<dbReference type="CDD" id="cd06225">
    <property type="entry name" value="HAMP"/>
    <property type="match status" value="1"/>
</dbReference>
<keyword evidence="12" id="KW-0175">Coiled coil</keyword>
<dbReference type="SMART" id="SM00304">
    <property type="entry name" value="HAMP"/>
    <property type="match status" value="1"/>
</dbReference>
<name>A0ABT7C1N3_9CYAN</name>
<dbReference type="InterPro" id="IPR029151">
    <property type="entry name" value="Sensor-like_sf"/>
</dbReference>
<reference evidence="17 18" key="1">
    <citation type="submission" date="2023-01" db="EMBL/GenBank/DDBJ databases">
        <title>Novel diversity within Roseofilum (Cyanobacteria; Desertifilaceae) from marine benthic mats with descriptions of four novel species.</title>
        <authorList>
            <person name="Wang Y."/>
            <person name="Berthold D.E."/>
            <person name="Hu J."/>
            <person name="Lefler F.W."/>
            <person name="Laughinghouse H.D. IV."/>
        </authorList>
    </citation>
    <scope>NUCLEOTIDE SEQUENCE [LARGE SCALE GENOMIC DNA]</scope>
    <source>
        <strain evidence="17 18">BLCC-M143</strain>
    </source>
</reference>
<dbReference type="InterPro" id="IPR000700">
    <property type="entry name" value="PAS-assoc_C"/>
</dbReference>